<dbReference type="InParanoid" id="C3XV56"/>
<organism>
    <name type="scientific">Branchiostoma floridae</name>
    <name type="common">Florida lancelet</name>
    <name type="synonym">Amphioxus</name>
    <dbReference type="NCBI Taxonomy" id="7739"/>
    <lineage>
        <taxon>Eukaryota</taxon>
        <taxon>Metazoa</taxon>
        <taxon>Chordata</taxon>
        <taxon>Cephalochordata</taxon>
        <taxon>Leptocardii</taxon>
        <taxon>Amphioxiformes</taxon>
        <taxon>Branchiostomatidae</taxon>
        <taxon>Branchiostoma</taxon>
    </lineage>
</organism>
<evidence type="ECO:0000256" key="1">
    <source>
        <dbReference type="SAM" id="MobiDB-lite"/>
    </source>
</evidence>
<dbReference type="AlphaFoldDB" id="C3XV56"/>
<gene>
    <name evidence="2" type="ORF">BRAFLDRAFT_126426</name>
</gene>
<evidence type="ECO:0000313" key="2">
    <source>
        <dbReference type="EMBL" id="EEN67982.1"/>
    </source>
</evidence>
<dbReference type="EMBL" id="GG666468">
    <property type="protein sequence ID" value="EEN67982.1"/>
    <property type="molecule type" value="Genomic_DNA"/>
</dbReference>
<sequence>MPNGPQPYPTSTFKHPLNDADPQPFRGRRRSYLPLFLLNKLDPPKQQYGKTPGLHKWSAKLFQTPTATWKMHNAQKYYSESGRPLNSSNTKFFFLNRDSALPATLAGACPGLTIFASSTRDTRRCLPGSYHLRELYPRHSPVPARVLPSSRALPATLAGACPGLTMAIFVSSTRDTRRCLPGPYHLRELYPRHSPAPARALPSS</sequence>
<feature type="region of interest" description="Disordered" evidence="1">
    <location>
        <begin position="1"/>
        <end position="24"/>
    </location>
</feature>
<accession>C3XV56</accession>
<protein>
    <submittedName>
        <fullName evidence="2">Uncharacterized protein</fullName>
    </submittedName>
</protein>
<name>C3XV56_BRAFL</name>
<proteinExistence type="predicted"/>
<reference evidence="2" key="1">
    <citation type="journal article" date="2008" name="Nature">
        <title>The amphioxus genome and the evolution of the chordate karyotype.</title>
        <authorList>
            <consortium name="US DOE Joint Genome Institute (JGI-PGF)"/>
            <person name="Putnam N.H."/>
            <person name="Butts T."/>
            <person name="Ferrier D.E.K."/>
            <person name="Furlong R.F."/>
            <person name="Hellsten U."/>
            <person name="Kawashima T."/>
            <person name="Robinson-Rechavi M."/>
            <person name="Shoguchi E."/>
            <person name="Terry A."/>
            <person name="Yu J.-K."/>
            <person name="Benito-Gutierrez E.L."/>
            <person name="Dubchak I."/>
            <person name="Garcia-Fernandez J."/>
            <person name="Gibson-Brown J.J."/>
            <person name="Grigoriev I.V."/>
            <person name="Horton A.C."/>
            <person name="de Jong P.J."/>
            <person name="Jurka J."/>
            <person name="Kapitonov V.V."/>
            <person name="Kohara Y."/>
            <person name="Kuroki Y."/>
            <person name="Lindquist E."/>
            <person name="Lucas S."/>
            <person name="Osoegawa K."/>
            <person name="Pennacchio L.A."/>
            <person name="Salamov A.A."/>
            <person name="Satou Y."/>
            <person name="Sauka-Spengler T."/>
            <person name="Schmutz J."/>
            <person name="Shin-I T."/>
            <person name="Toyoda A."/>
            <person name="Bronner-Fraser M."/>
            <person name="Fujiyama A."/>
            <person name="Holland L.Z."/>
            <person name="Holland P.W.H."/>
            <person name="Satoh N."/>
            <person name="Rokhsar D.S."/>
        </authorList>
    </citation>
    <scope>NUCLEOTIDE SEQUENCE [LARGE SCALE GENOMIC DNA]</scope>
    <source>
        <strain evidence="2">S238N-H82</strain>
        <tissue evidence="2">Testes</tissue>
    </source>
</reference>